<evidence type="ECO:0000313" key="1">
    <source>
        <dbReference type="EMBL" id="OUO04341.1"/>
    </source>
</evidence>
<dbReference type="AlphaFoldDB" id="A0A9Q5X7H8"/>
<proteinExistence type="predicted"/>
<organism evidence="1 2">
    <name type="scientific">Parabacteroides johnsonii</name>
    <dbReference type="NCBI Taxonomy" id="387661"/>
    <lineage>
        <taxon>Bacteria</taxon>
        <taxon>Pseudomonadati</taxon>
        <taxon>Bacteroidota</taxon>
        <taxon>Bacteroidia</taxon>
        <taxon>Bacteroidales</taxon>
        <taxon>Tannerellaceae</taxon>
        <taxon>Parabacteroides</taxon>
    </lineage>
</organism>
<dbReference type="InterPro" id="IPR011042">
    <property type="entry name" value="6-blade_b-propeller_TolB-like"/>
</dbReference>
<evidence type="ECO:0000313" key="2">
    <source>
        <dbReference type="Proteomes" id="UP000195975"/>
    </source>
</evidence>
<dbReference type="Gene3D" id="2.120.10.30">
    <property type="entry name" value="TolB, C-terminal domain"/>
    <property type="match status" value="1"/>
</dbReference>
<accession>A0A9Q5X7H8</accession>
<reference evidence="2" key="1">
    <citation type="submission" date="2017-04" db="EMBL/GenBank/DDBJ databases">
        <title>Function of individual gut microbiota members based on whole genome sequencing of pure cultures obtained from chicken caecum.</title>
        <authorList>
            <person name="Medvecky M."/>
            <person name="Cejkova D."/>
            <person name="Polansky O."/>
            <person name="Karasova D."/>
            <person name="Kubasova T."/>
            <person name="Cizek A."/>
            <person name="Rychlik I."/>
        </authorList>
    </citation>
    <scope>NUCLEOTIDE SEQUENCE [LARGE SCALE GENOMIC DNA]</scope>
    <source>
        <strain evidence="2">An42</strain>
    </source>
</reference>
<dbReference type="RefSeq" id="WP_087375545.1">
    <property type="nucleotide sequence ID" value="NZ_NFIJ01000014.1"/>
</dbReference>
<comment type="caution">
    <text evidence="1">The sequence shown here is derived from an EMBL/GenBank/DDBJ whole genome shotgun (WGS) entry which is preliminary data.</text>
</comment>
<dbReference type="InterPro" id="IPR011044">
    <property type="entry name" value="Quino_amine_DH_bsu"/>
</dbReference>
<gene>
    <name evidence="1" type="ORF">B5F96_12890</name>
</gene>
<dbReference type="Proteomes" id="UP000195975">
    <property type="component" value="Unassembled WGS sequence"/>
</dbReference>
<protein>
    <recommendedName>
        <fullName evidence="3">6-bladed beta-propeller</fullName>
    </recommendedName>
</protein>
<dbReference type="Pfam" id="PF17170">
    <property type="entry name" value="DUF5128"/>
    <property type="match status" value="1"/>
</dbReference>
<dbReference type="SUPFAM" id="SSF50969">
    <property type="entry name" value="YVTN repeat-like/Quinoprotein amine dehydrogenase"/>
    <property type="match status" value="1"/>
</dbReference>
<evidence type="ECO:0008006" key="3">
    <source>
        <dbReference type="Google" id="ProtNLM"/>
    </source>
</evidence>
<name>A0A9Q5X7H8_9BACT</name>
<sequence length="381" mass="44948">MPRGLNHDSWHVKTYYQTFTYGIDMILKQIHNISLALLLICSSCIDTKVDSIFINLEHAESSINYSSIFERVEYINLDAGEECLLSGIKKIYFDSDTLIFQDSKNEGVFVFNLKDHKLVSHINRIGQGPEEYHKDNAIAVDSTSNLIHIYDMMNFKVNVYTYKGEYAYSYKIEYFMRDFAWMDNQLLIIQPCINKVYKRNGVWLYNPIENQESLLLEHDGDDQSFEFMSTYIEQSGNKIYYYDRNDDCIYLINNKSISRLYKIDLKQKVPLDIRTASNQNPKDLNMKSMMFDFVPSPHSVLLCYFMFGEKENPYRYVLINSKTKETTIFKKFINDMDDILSADNKIFCINDQSWCRLSQQSEDSETVQLQIMYLKDQFVHH</sequence>
<dbReference type="EMBL" id="NFIJ01000014">
    <property type="protein sequence ID" value="OUO04341.1"/>
    <property type="molecule type" value="Genomic_DNA"/>
</dbReference>